<evidence type="ECO:0000256" key="5">
    <source>
        <dbReference type="ARBA" id="ARBA00023159"/>
    </source>
</evidence>
<dbReference type="RefSeq" id="XP_024316368.1">
    <property type="nucleotide sequence ID" value="XM_024460600.1"/>
</dbReference>
<gene>
    <name evidence="12" type="primary">LOC100828401</name>
    <name evidence="11" type="ORF">BRADI_3g21806v3</name>
</gene>
<dbReference type="InterPro" id="IPR046830">
    <property type="entry name" value="Calmod_bind_M"/>
</dbReference>
<evidence type="ECO:0000259" key="8">
    <source>
        <dbReference type="Pfam" id="PF07887"/>
    </source>
</evidence>
<dbReference type="PANTHER" id="PTHR31713">
    <property type="entry name" value="OS02G0177800 PROTEIN"/>
    <property type="match status" value="1"/>
</dbReference>
<comment type="similarity">
    <text evidence="2">Belongs to the plant ACBP60 protein family.</text>
</comment>
<dbReference type="Pfam" id="PF07887">
    <property type="entry name" value="Calmodulin_bind"/>
    <property type="match status" value="1"/>
</dbReference>
<evidence type="ECO:0000256" key="4">
    <source>
        <dbReference type="ARBA" id="ARBA00023125"/>
    </source>
</evidence>
<evidence type="ECO:0000313" key="13">
    <source>
        <dbReference type="Proteomes" id="UP000008810"/>
    </source>
</evidence>
<evidence type="ECO:0000313" key="11">
    <source>
        <dbReference type="EMBL" id="PNT67165.1"/>
    </source>
</evidence>
<evidence type="ECO:0000256" key="6">
    <source>
        <dbReference type="ARBA" id="ARBA00023163"/>
    </source>
</evidence>
<accession>A0A2K2CYR3</accession>
<dbReference type="GO" id="GO:0005634">
    <property type="term" value="C:nucleus"/>
    <property type="evidence" value="ECO:0007669"/>
    <property type="project" value="UniProtKB-SubCell"/>
</dbReference>
<feature type="domain" description="Calmodulin binding protein central" evidence="9">
    <location>
        <begin position="158"/>
        <end position="221"/>
    </location>
</feature>
<reference evidence="11" key="2">
    <citation type="submission" date="2017-06" db="EMBL/GenBank/DDBJ databases">
        <title>WGS assembly of Brachypodium distachyon.</title>
        <authorList>
            <consortium name="The International Brachypodium Initiative"/>
            <person name="Lucas S."/>
            <person name="Harmon-Smith M."/>
            <person name="Lail K."/>
            <person name="Tice H."/>
            <person name="Grimwood J."/>
            <person name="Bruce D."/>
            <person name="Barry K."/>
            <person name="Shu S."/>
            <person name="Lindquist E."/>
            <person name="Wang M."/>
            <person name="Pitluck S."/>
            <person name="Vogel J.P."/>
            <person name="Garvin D.F."/>
            <person name="Mockler T.C."/>
            <person name="Schmutz J."/>
            <person name="Rokhsar D."/>
            <person name="Bevan M.W."/>
        </authorList>
    </citation>
    <scope>NUCLEOTIDE SEQUENCE</scope>
    <source>
        <strain evidence="11">Bd21</strain>
    </source>
</reference>
<evidence type="ECO:0000256" key="1">
    <source>
        <dbReference type="ARBA" id="ARBA00004123"/>
    </source>
</evidence>
<dbReference type="Gramene" id="PNT67165">
    <property type="protein sequence ID" value="PNT67165"/>
    <property type="gene ID" value="BRADI_3g21806v3"/>
</dbReference>
<sequence length="392" mass="43295">MLPIFTNNKLVDATSNAIEIRLVDTRTNCPITQTNTHLGSSSTKLQVFVLDGDFRCDDGVGWTDDQFNAAVVKAREGRRPLLVGCTLNVPMGNHGVAVLDDVSFTDNSSWIRSRKFRIGVRVMASTYYGPRIQEAVSESFTVKDHRGELYKKHYPPNLTDNIWRLKNIGKDGPIDKRLESEGIKNVQDFLKLNTIEPDKLKSLVGMSDRQWRTTLNHAKTCDTKGKCYVIKSQGCEVIFNPIGEILAARIGDQTCSLQQLHQQQMVQVKELAVKAYQQWDQLEEVAHEAALAAYGGLIPSFPQENPSSSCTPASNESMISSGSQNAEYLDNMGSRTATSSALMATNSSSTLDSATATVPASCDAMFWIPSMAADDHFSWNNSPNLGCWDQVD</sequence>
<organism evidence="11">
    <name type="scientific">Brachypodium distachyon</name>
    <name type="common">Purple false brome</name>
    <name type="synonym">Trachynia distachya</name>
    <dbReference type="NCBI Taxonomy" id="15368"/>
    <lineage>
        <taxon>Eukaryota</taxon>
        <taxon>Viridiplantae</taxon>
        <taxon>Streptophyta</taxon>
        <taxon>Embryophyta</taxon>
        <taxon>Tracheophyta</taxon>
        <taxon>Spermatophyta</taxon>
        <taxon>Magnoliopsida</taxon>
        <taxon>Liliopsida</taxon>
        <taxon>Poales</taxon>
        <taxon>Poaceae</taxon>
        <taxon>BOP clade</taxon>
        <taxon>Pooideae</taxon>
        <taxon>Stipodae</taxon>
        <taxon>Brachypodieae</taxon>
        <taxon>Brachypodium</taxon>
    </lineage>
</organism>
<dbReference type="EMBL" id="CM000882">
    <property type="protein sequence ID" value="PNT67165.1"/>
    <property type="molecule type" value="Genomic_DNA"/>
</dbReference>
<dbReference type="GeneID" id="100828401"/>
<comment type="subcellular location">
    <subcellularLocation>
        <location evidence="1">Nucleus</location>
    </subcellularLocation>
</comment>
<feature type="domain" description="Calmodulin binding protein-like N-terminal" evidence="8">
    <location>
        <begin position="2"/>
        <end position="145"/>
    </location>
</feature>
<evidence type="ECO:0000256" key="7">
    <source>
        <dbReference type="ARBA" id="ARBA00023242"/>
    </source>
</evidence>
<evidence type="ECO:0000259" key="9">
    <source>
        <dbReference type="Pfam" id="PF20451"/>
    </source>
</evidence>
<reference evidence="12" key="3">
    <citation type="submission" date="2018-08" db="UniProtKB">
        <authorList>
            <consortium name="EnsemblPlants"/>
        </authorList>
    </citation>
    <scope>IDENTIFICATION</scope>
    <source>
        <strain evidence="12">cv. Bd21</strain>
    </source>
</reference>
<protein>
    <recommendedName>
        <fullName evidence="14">Calmodulin-binding protein</fullName>
    </recommendedName>
</protein>
<reference evidence="11 12" key="1">
    <citation type="journal article" date="2010" name="Nature">
        <title>Genome sequencing and analysis of the model grass Brachypodium distachyon.</title>
        <authorList>
            <consortium name="International Brachypodium Initiative"/>
        </authorList>
    </citation>
    <scope>NUCLEOTIDE SEQUENCE [LARGE SCALE GENOMIC DNA]</scope>
    <source>
        <strain evidence="11 12">Bd21</strain>
    </source>
</reference>
<dbReference type="OrthoDB" id="757051at2759"/>
<proteinExistence type="inferred from homology"/>
<dbReference type="Pfam" id="PF20452">
    <property type="entry name" value="Calmod_bind_C"/>
    <property type="match status" value="1"/>
</dbReference>
<dbReference type="Proteomes" id="UP000008810">
    <property type="component" value="Chromosome 3"/>
</dbReference>
<keyword evidence="4" id="KW-0238">DNA-binding</keyword>
<evidence type="ECO:0008006" key="14">
    <source>
        <dbReference type="Google" id="ProtNLM"/>
    </source>
</evidence>
<dbReference type="GO" id="GO:0005516">
    <property type="term" value="F:calmodulin binding"/>
    <property type="evidence" value="ECO:0007669"/>
    <property type="project" value="InterPro"/>
</dbReference>
<evidence type="ECO:0000256" key="3">
    <source>
        <dbReference type="ARBA" id="ARBA00023015"/>
    </source>
</evidence>
<keyword evidence="13" id="KW-1185">Reference proteome</keyword>
<keyword evidence="5" id="KW-0010">Activator</keyword>
<dbReference type="EnsemblPlants" id="PNT67165">
    <property type="protein sequence ID" value="PNT67165"/>
    <property type="gene ID" value="BRADI_3g21806v3"/>
</dbReference>
<keyword evidence="6" id="KW-0804">Transcription</keyword>
<evidence type="ECO:0000259" key="10">
    <source>
        <dbReference type="Pfam" id="PF20452"/>
    </source>
</evidence>
<dbReference type="InterPro" id="IPR046831">
    <property type="entry name" value="Calmodulin_bind_N"/>
</dbReference>
<dbReference type="GO" id="GO:0003677">
    <property type="term" value="F:DNA binding"/>
    <property type="evidence" value="ECO:0007669"/>
    <property type="project" value="UniProtKB-KW"/>
</dbReference>
<dbReference type="Pfam" id="PF20451">
    <property type="entry name" value="Calmod_bind_M"/>
    <property type="match status" value="1"/>
</dbReference>
<dbReference type="InterPro" id="IPR046829">
    <property type="entry name" value="Calmod_bind_C"/>
</dbReference>
<dbReference type="ExpressionAtlas" id="A0A2K2CYR3">
    <property type="expression patterns" value="differential"/>
</dbReference>
<evidence type="ECO:0000313" key="12">
    <source>
        <dbReference type="EnsemblPlants" id="PNT67165"/>
    </source>
</evidence>
<dbReference type="PANTHER" id="PTHR31713:SF100">
    <property type="entry name" value="CALMODULIN-BINDING PROTEIN 60 B"/>
    <property type="match status" value="1"/>
</dbReference>
<keyword evidence="7" id="KW-0539">Nucleus</keyword>
<feature type="domain" description="Calmodulin binding protein C-terminal" evidence="10">
    <location>
        <begin position="226"/>
        <end position="285"/>
    </location>
</feature>
<name>A0A2K2CYR3_BRADI</name>
<evidence type="ECO:0000256" key="2">
    <source>
        <dbReference type="ARBA" id="ARBA00007214"/>
    </source>
</evidence>
<keyword evidence="3" id="KW-0805">Transcription regulation</keyword>
<dbReference type="AlphaFoldDB" id="A0A2K2CYR3"/>
<dbReference type="InterPro" id="IPR012416">
    <property type="entry name" value="CBP60"/>
</dbReference>